<sequence>MSGPSVTQNAASSLLDCATHVAAGENSWVNASSRAIRSDADHRSALSLPLISTFSILSTFFPSRSCSISISISSRSRSRSCSRSISILDGASKFNFTVQNDGGQVTLKTKIVTAKITVTLIDEDPLAIYTIDKVLLPRELFKALAPSPSPAPAPEPAAVDAPASPKKEGKKKKQKAADAPADEESAPADSPSDAADDSADDGNGAVRFDDGGEWCNDVSTCLQRKDTRLGSSKQMDTQSGFNGILNNQQVYNPDFYNWNRIKIRYCNGSSFTGDVEEVDLTTNLHFRGARIFEAVIKHLLAKGMENAKNGILSGCSAGGLAAILNYDRFKSFLPNGARVKCVPDAGYFIHIPYVSGTKHIENFYNGVVETHGSAKYLSKSCTSKYGAGLVLLGIWVPENPASFCRNGPSSMGSVCLQGRNKHESGSQQFGLENIPRSPGSLTKKRLSSAEDMLQYNELTSKYQYHEKIFIFMALWKFVLQKLVVFPLKLQNLWLLNNYMGNCLDKLFRGEWLESGNFTWDSRSPAEKQYITSSEDTLKDFELQDYIEKQKSTLR</sequence>
<comment type="similarity">
    <text evidence="3 6">Belongs to the pectinacetylesterase family.</text>
</comment>
<reference evidence="8 9" key="1">
    <citation type="submission" date="2019-01" db="EMBL/GenBank/DDBJ databases">
        <title>Sequencing of cultivated peanut Arachis hypogaea provides insights into genome evolution and oil improvement.</title>
        <authorList>
            <person name="Chen X."/>
        </authorList>
    </citation>
    <scope>NUCLEOTIDE SEQUENCE [LARGE SCALE GENOMIC DNA]</scope>
    <source>
        <strain evidence="9">cv. Fuhuasheng</strain>
        <tissue evidence="8">Leaves</tissue>
    </source>
</reference>
<comment type="subcellular location">
    <subcellularLocation>
        <location evidence="2 6">Secreted</location>
        <location evidence="2 6">Cell wall</location>
    </subcellularLocation>
</comment>
<dbReference type="EMBL" id="SDMP01000008">
    <property type="protein sequence ID" value="RYR41866.1"/>
    <property type="molecule type" value="Genomic_DNA"/>
</dbReference>
<dbReference type="PANTHER" id="PTHR21562:SF51">
    <property type="entry name" value="PECTIN ACETYLESTERASE 11"/>
    <property type="match status" value="1"/>
</dbReference>
<dbReference type="Pfam" id="PF03283">
    <property type="entry name" value="PAE"/>
    <property type="match status" value="1"/>
</dbReference>
<evidence type="ECO:0000313" key="8">
    <source>
        <dbReference type="EMBL" id="RYR41866.1"/>
    </source>
</evidence>
<comment type="function">
    <text evidence="1 6">Hydrolyzes acetyl esters in homogalacturonan regions of pectin. In type I primary cell wall, galacturonic acid residues of pectin can be acetylated at the O-2 and O-3 positions. Decreasing the degree of acetylation of pectin gels in vitro alters their physical properties.</text>
</comment>
<keyword evidence="6" id="KW-0964">Secreted</keyword>
<dbReference type="PANTHER" id="PTHR21562">
    <property type="entry name" value="NOTUM-RELATED"/>
    <property type="match status" value="1"/>
</dbReference>
<keyword evidence="6" id="KW-0378">Hydrolase</keyword>
<proteinExistence type="inferred from homology"/>
<accession>A0A445BTE5</accession>
<keyword evidence="4 6" id="KW-0134">Cell wall</keyword>
<gene>
    <name evidence="8" type="ORF">Ahy_A08g038287</name>
</gene>
<dbReference type="InterPro" id="IPR004963">
    <property type="entry name" value="PAE/NOTUM"/>
</dbReference>
<dbReference type="GO" id="GO:0009505">
    <property type="term" value="C:plant-type cell wall"/>
    <property type="evidence" value="ECO:0007669"/>
    <property type="project" value="TreeGrafter"/>
</dbReference>
<dbReference type="GO" id="GO:0052793">
    <property type="term" value="F:pectin acetylesterase activity"/>
    <property type="evidence" value="ECO:0007669"/>
    <property type="project" value="TreeGrafter"/>
</dbReference>
<evidence type="ECO:0000256" key="6">
    <source>
        <dbReference type="RuleBase" id="RU363114"/>
    </source>
</evidence>
<dbReference type="Proteomes" id="UP000289738">
    <property type="component" value="Chromosome A08"/>
</dbReference>
<keyword evidence="5 6" id="KW-0961">Cell wall biogenesis/degradation</keyword>
<dbReference type="AlphaFoldDB" id="A0A445BTE5"/>
<protein>
    <recommendedName>
        <fullName evidence="6">Pectin acetylesterase</fullName>
        <ecNumber evidence="6">3.1.1.-</ecNumber>
    </recommendedName>
</protein>
<evidence type="ECO:0000256" key="3">
    <source>
        <dbReference type="ARBA" id="ARBA00005784"/>
    </source>
</evidence>
<evidence type="ECO:0000256" key="5">
    <source>
        <dbReference type="ARBA" id="ARBA00023316"/>
    </source>
</evidence>
<keyword evidence="9" id="KW-1185">Reference proteome</keyword>
<dbReference type="GO" id="GO:0071555">
    <property type="term" value="P:cell wall organization"/>
    <property type="evidence" value="ECO:0007669"/>
    <property type="project" value="UniProtKB-KW"/>
</dbReference>
<dbReference type="EC" id="3.1.1.-" evidence="6"/>
<evidence type="ECO:0000313" key="9">
    <source>
        <dbReference type="Proteomes" id="UP000289738"/>
    </source>
</evidence>
<evidence type="ECO:0000256" key="1">
    <source>
        <dbReference type="ARBA" id="ARBA00003534"/>
    </source>
</evidence>
<organism evidence="8 9">
    <name type="scientific">Arachis hypogaea</name>
    <name type="common">Peanut</name>
    <dbReference type="NCBI Taxonomy" id="3818"/>
    <lineage>
        <taxon>Eukaryota</taxon>
        <taxon>Viridiplantae</taxon>
        <taxon>Streptophyta</taxon>
        <taxon>Embryophyta</taxon>
        <taxon>Tracheophyta</taxon>
        <taxon>Spermatophyta</taxon>
        <taxon>Magnoliopsida</taxon>
        <taxon>eudicotyledons</taxon>
        <taxon>Gunneridae</taxon>
        <taxon>Pentapetalae</taxon>
        <taxon>rosids</taxon>
        <taxon>fabids</taxon>
        <taxon>Fabales</taxon>
        <taxon>Fabaceae</taxon>
        <taxon>Papilionoideae</taxon>
        <taxon>50 kb inversion clade</taxon>
        <taxon>dalbergioids sensu lato</taxon>
        <taxon>Dalbergieae</taxon>
        <taxon>Pterocarpus clade</taxon>
        <taxon>Arachis</taxon>
    </lineage>
</organism>
<name>A0A445BTE5_ARAHY</name>
<evidence type="ECO:0000256" key="4">
    <source>
        <dbReference type="ARBA" id="ARBA00022512"/>
    </source>
</evidence>
<comment type="caution">
    <text evidence="8">The sequence shown here is derived from an EMBL/GenBank/DDBJ whole genome shotgun (WGS) entry which is preliminary data.</text>
</comment>
<evidence type="ECO:0000256" key="7">
    <source>
        <dbReference type="SAM" id="MobiDB-lite"/>
    </source>
</evidence>
<evidence type="ECO:0000256" key="2">
    <source>
        <dbReference type="ARBA" id="ARBA00004191"/>
    </source>
</evidence>
<feature type="region of interest" description="Disordered" evidence="7">
    <location>
        <begin position="146"/>
        <end position="210"/>
    </location>
</feature>